<dbReference type="InterPro" id="IPR058441">
    <property type="entry name" value="DUF8128"/>
</dbReference>
<evidence type="ECO:0000256" key="2">
    <source>
        <dbReference type="SAM" id="Phobius"/>
    </source>
</evidence>
<name>A0A1F7UQ48_9BACT</name>
<evidence type="ECO:0000313" key="4">
    <source>
        <dbReference type="EMBL" id="OGL79864.1"/>
    </source>
</evidence>
<keyword evidence="2" id="KW-0812">Transmembrane</keyword>
<protein>
    <recommendedName>
        <fullName evidence="3">DUF8128 domain-containing protein</fullName>
    </recommendedName>
</protein>
<feature type="compositionally biased region" description="Gly residues" evidence="1">
    <location>
        <begin position="442"/>
        <end position="451"/>
    </location>
</feature>
<feature type="region of interest" description="Disordered" evidence="1">
    <location>
        <begin position="429"/>
        <end position="471"/>
    </location>
</feature>
<proteinExistence type="predicted"/>
<gene>
    <name evidence="4" type="ORF">A3B21_00530</name>
</gene>
<comment type="caution">
    <text evidence="4">The sequence shown here is derived from an EMBL/GenBank/DDBJ whole genome shotgun (WGS) entry which is preliminary data.</text>
</comment>
<feature type="transmembrane region" description="Helical" evidence="2">
    <location>
        <begin position="25"/>
        <end position="46"/>
    </location>
</feature>
<accession>A0A1F7UQ48</accession>
<dbReference type="EMBL" id="MGEJ01000022">
    <property type="protein sequence ID" value="OGL79864.1"/>
    <property type="molecule type" value="Genomic_DNA"/>
</dbReference>
<evidence type="ECO:0000256" key="1">
    <source>
        <dbReference type="SAM" id="MobiDB-lite"/>
    </source>
</evidence>
<feature type="domain" description="DUF8128" evidence="3">
    <location>
        <begin position="107"/>
        <end position="335"/>
    </location>
</feature>
<reference evidence="4 5" key="1">
    <citation type="journal article" date="2016" name="Nat. Commun.">
        <title>Thousands of microbial genomes shed light on interconnected biogeochemical processes in an aquifer system.</title>
        <authorList>
            <person name="Anantharaman K."/>
            <person name="Brown C.T."/>
            <person name="Hug L.A."/>
            <person name="Sharon I."/>
            <person name="Castelle C.J."/>
            <person name="Probst A.J."/>
            <person name="Thomas B.C."/>
            <person name="Singh A."/>
            <person name="Wilkins M.J."/>
            <person name="Karaoz U."/>
            <person name="Brodie E.L."/>
            <person name="Williams K.H."/>
            <person name="Hubbard S.S."/>
            <person name="Banfield J.F."/>
        </authorList>
    </citation>
    <scope>NUCLEOTIDE SEQUENCE [LARGE SCALE GENOMIC DNA]</scope>
</reference>
<evidence type="ECO:0000313" key="5">
    <source>
        <dbReference type="Proteomes" id="UP000176897"/>
    </source>
</evidence>
<keyword evidence="2" id="KW-0472">Membrane</keyword>
<dbReference type="Pfam" id="PF26449">
    <property type="entry name" value="DUF8128"/>
    <property type="match status" value="1"/>
</dbReference>
<evidence type="ECO:0000259" key="3">
    <source>
        <dbReference type="Pfam" id="PF26449"/>
    </source>
</evidence>
<dbReference type="AlphaFoldDB" id="A0A1F7UQ48"/>
<organism evidence="4 5">
    <name type="scientific">Candidatus Uhrbacteria bacterium RIFCSPLOWO2_01_FULL_47_24</name>
    <dbReference type="NCBI Taxonomy" id="1802401"/>
    <lineage>
        <taxon>Bacteria</taxon>
        <taxon>Candidatus Uhriibacteriota</taxon>
    </lineage>
</organism>
<keyword evidence="2" id="KW-1133">Transmembrane helix</keyword>
<dbReference type="Proteomes" id="UP000176897">
    <property type="component" value="Unassembled WGS sequence"/>
</dbReference>
<dbReference type="STRING" id="1802401.A3B21_00530"/>
<sequence length="471" mass="53373">MIQIGPLTLDFTPLLAAAAQSPLHGMWYLFIHGAWIPMVIAIFAGFKWMWILHITLKAAGEYKWVLLAVDVPAENIQTLKAVENVLAHLAGAHDKPDLIQKYITGFSQPYFSLEIVSTEGHIQFYIYTTTKTRDLVESAIYAQYPSAEIREAEDYAQWFPNQYPNPEWQLWGTEWKLVQPQAYPIRTYEEFHDETAEEATFKDPMAALLETFSSLRQGEFAGLQIIITPIASHSWQDKSYHLIEKLAGIPSEHKTTLFDKIMRVPGLIGEMVIDAFMPGDPAHDAHAKESLPSKMLYLTPGEREIIEEIEHKAAKIGFHTKIRGIYVAPHDIMNRPKVAWGMVGAMKQVNTEDLNALKPDTKKIGTHAHYLFKEQRKNWKRRKIVRAYKARSNWRGHIGYVLNIEELATLWHFPIAEAVKAPLIKKAESKRAEPPRELPMGGVAGRHGGGVHTPSPKELPAEETPENLPIG</sequence>